<gene>
    <name evidence="4 7" type="primary">truA</name>
    <name evidence="7" type="ORF">GCM10009547_14440</name>
</gene>
<feature type="binding site" evidence="4">
    <location>
        <position position="104"/>
    </location>
    <ligand>
        <name>substrate</name>
    </ligand>
</feature>
<evidence type="ECO:0000256" key="5">
    <source>
        <dbReference type="RuleBase" id="RU003792"/>
    </source>
</evidence>
<dbReference type="InterPro" id="IPR020103">
    <property type="entry name" value="PsdUridine_synth_cat_dom_sf"/>
</dbReference>
<comment type="similarity">
    <text evidence="1 4 5">Belongs to the tRNA pseudouridine synthase TruA family.</text>
</comment>
<comment type="function">
    <text evidence="4">Formation of pseudouridine at positions 38, 39 and 40 in the anticodon stem and loop of transfer RNAs.</text>
</comment>
<dbReference type="CDD" id="cd02570">
    <property type="entry name" value="PseudoU_synth_EcTruA"/>
    <property type="match status" value="1"/>
</dbReference>
<sequence length="261" mass="27872">MQDGRRTVAGVLAGALATVLRLPAPPLLTVAGRTDAGVHARGQVAHVDVPVATWEAVPGRMRATPGEALVRRLAGLLPHDVRVFAAAPAPPGFDARFGALSRRYAYRVGDAPGGVDPLRRLDVLWHPRELDVAAMDAAARHLTGEHDFAAFCKLREGQSTVRRLIRFGWSRVTEGPEAGLLVADVEADAFCHHMVRALVGASFAVGEGRRPVEWPAAVLASGEKDSAVQVVPPHGLTLEEVRYPADADLAARVAETRRPRG</sequence>
<dbReference type="PANTHER" id="PTHR11142">
    <property type="entry name" value="PSEUDOURIDYLATE SYNTHASE"/>
    <property type="match status" value="1"/>
</dbReference>
<organism evidence="7 8">
    <name type="scientific">Sporichthya brevicatena</name>
    <dbReference type="NCBI Taxonomy" id="171442"/>
    <lineage>
        <taxon>Bacteria</taxon>
        <taxon>Bacillati</taxon>
        <taxon>Actinomycetota</taxon>
        <taxon>Actinomycetes</taxon>
        <taxon>Sporichthyales</taxon>
        <taxon>Sporichthyaceae</taxon>
        <taxon>Sporichthya</taxon>
    </lineage>
</organism>
<feature type="domain" description="Pseudouridine synthase I TruA alpha/beta" evidence="6">
    <location>
        <begin position="138"/>
        <end position="244"/>
    </location>
</feature>
<evidence type="ECO:0000313" key="7">
    <source>
        <dbReference type="EMBL" id="GAA0613655.1"/>
    </source>
</evidence>
<dbReference type="SUPFAM" id="SSF55120">
    <property type="entry name" value="Pseudouridine synthase"/>
    <property type="match status" value="1"/>
</dbReference>
<evidence type="ECO:0000256" key="4">
    <source>
        <dbReference type="HAMAP-Rule" id="MF_00171"/>
    </source>
</evidence>
<dbReference type="Proteomes" id="UP001500957">
    <property type="component" value="Unassembled WGS sequence"/>
</dbReference>
<comment type="caution">
    <text evidence="7">The sequence shown here is derived from an EMBL/GenBank/DDBJ whole genome shotgun (WGS) entry which is preliminary data.</text>
</comment>
<reference evidence="7 8" key="1">
    <citation type="journal article" date="2019" name="Int. J. Syst. Evol. Microbiol.">
        <title>The Global Catalogue of Microorganisms (GCM) 10K type strain sequencing project: providing services to taxonomists for standard genome sequencing and annotation.</title>
        <authorList>
            <consortium name="The Broad Institute Genomics Platform"/>
            <consortium name="The Broad Institute Genome Sequencing Center for Infectious Disease"/>
            <person name="Wu L."/>
            <person name="Ma J."/>
        </authorList>
    </citation>
    <scope>NUCLEOTIDE SEQUENCE [LARGE SCALE GENOMIC DNA]</scope>
    <source>
        <strain evidence="7 8">JCM 10671</strain>
    </source>
</reference>
<evidence type="ECO:0000259" key="6">
    <source>
        <dbReference type="Pfam" id="PF01416"/>
    </source>
</evidence>
<name>A0ABN1GKW2_9ACTN</name>
<accession>A0ABN1GKW2</accession>
<dbReference type="InterPro" id="IPR020095">
    <property type="entry name" value="PsdUridine_synth_TruA_C"/>
</dbReference>
<comment type="subunit">
    <text evidence="4">Homodimer.</text>
</comment>
<comment type="catalytic activity">
    <reaction evidence="4 5">
        <text>uridine(38/39/40) in tRNA = pseudouridine(38/39/40) in tRNA</text>
        <dbReference type="Rhea" id="RHEA:22376"/>
        <dbReference type="Rhea" id="RHEA-COMP:10085"/>
        <dbReference type="Rhea" id="RHEA-COMP:10087"/>
        <dbReference type="ChEBI" id="CHEBI:65314"/>
        <dbReference type="ChEBI" id="CHEBI:65315"/>
        <dbReference type="EC" id="5.4.99.12"/>
    </reaction>
</comment>
<dbReference type="Pfam" id="PF01416">
    <property type="entry name" value="PseudoU_synth_1"/>
    <property type="match status" value="1"/>
</dbReference>
<dbReference type="PANTHER" id="PTHR11142:SF0">
    <property type="entry name" value="TRNA PSEUDOURIDINE SYNTHASE-LIKE 1"/>
    <property type="match status" value="1"/>
</dbReference>
<keyword evidence="3 4" id="KW-0413">Isomerase</keyword>
<dbReference type="EMBL" id="BAAAHE010000010">
    <property type="protein sequence ID" value="GAA0613655.1"/>
    <property type="molecule type" value="Genomic_DNA"/>
</dbReference>
<evidence type="ECO:0000256" key="2">
    <source>
        <dbReference type="ARBA" id="ARBA00022694"/>
    </source>
</evidence>
<proteinExistence type="inferred from homology"/>
<keyword evidence="2 4" id="KW-0819">tRNA processing</keyword>
<dbReference type="InterPro" id="IPR020097">
    <property type="entry name" value="PsdUridine_synth_TruA_a/b_dom"/>
</dbReference>
<dbReference type="PIRSF" id="PIRSF001430">
    <property type="entry name" value="tRNA_psdUrid_synth"/>
    <property type="match status" value="1"/>
</dbReference>
<feature type="active site" description="Nucleophile" evidence="4">
    <location>
        <position position="35"/>
    </location>
</feature>
<dbReference type="HAMAP" id="MF_00171">
    <property type="entry name" value="TruA"/>
    <property type="match status" value="1"/>
</dbReference>
<dbReference type="EC" id="5.4.99.12" evidence="4"/>
<dbReference type="Gene3D" id="3.30.70.660">
    <property type="entry name" value="Pseudouridine synthase I, catalytic domain, C-terminal subdomain"/>
    <property type="match status" value="1"/>
</dbReference>
<dbReference type="Gene3D" id="3.30.70.580">
    <property type="entry name" value="Pseudouridine synthase I, catalytic domain, N-terminal subdomain"/>
    <property type="match status" value="1"/>
</dbReference>
<protein>
    <recommendedName>
        <fullName evidence="4">tRNA pseudouridine synthase A</fullName>
        <ecNumber evidence="4">5.4.99.12</ecNumber>
    </recommendedName>
    <alternativeName>
        <fullName evidence="4">tRNA pseudouridine(38-40) synthase</fullName>
    </alternativeName>
    <alternativeName>
        <fullName evidence="4">tRNA pseudouridylate synthase I</fullName>
    </alternativeName>
    <alternativeName>
        <fullName evidence="4">tRNA-uridine isomerase I</fullName>
    </alternativeName>
</protein>
<keyword evidence="8" id="KW-1185">Reference proteome</keyword>
<dbReference type="InterPro" id="IPR001406">
    <property type="entry name" value="PsdUridine_synth_TruA"/>
</dbReference>
<evidence type="ECO:0000256" key="1">
    <source>
        <dbReference type="ARBA" id="ARBA00009375"/>
    </source>
</evidence>
<evidence type="ECO:0000313" key="8">
    <source>
        <dbReference type="Proteomes" id="UP001500957"/>
    </source>
</evidence>
<dbReference type="InterPro" id="IPR020094">
    <property type="entry name" value="TruA/RsuA/RluB/E/F_N"/>
</dbReference>
<evidence type="ECO:0000256" key="3">
    <source>
        <dbReference type="ARBA" id="ARBA00023235"/>
    </source>
</evidence>
<comment type="caution">
    <text evidence="4">Lacks conserved residue(s) required for the propagation of feature annotation.</text>
</comment>